<evidence type="ECO:0008006" key="3">
    <source>
        <dbReference type="Google" id="ProtNLM"/>
    </source>
</evidence>
<proteinExistence type="predicted"/>
<name>A0AAD4Z2P7_PRUDU</name>
<dbReference type="GO" id="GO:0008622">
    <property type="term" value="C:epsilon DNA polymerase complex"/>
    <property type="evidence" value="ECO:0007669"/>
    <property type="project" value="InterPro"/>
</dbReference>
<keyword evidence="2" id="KW-1185">Reference proteome</keyword>
<dbReference type="GO" id="GO:0003677">
    <property type="term" value="F:DNA binding"/>
    <property type="evidence" value="ECO:0007669"/>
    <property type="project" value="InterPro"/>
</dbReference>
<reference evidence="1 2" key="1">
    <citation type="journal article" date="2022" name="G3 (Bethesda)">
        <title>Whole-genome sequence and methylome profiling of the almond [Prunus dulcis (Mill.) D.A. Webb] cultivar 'Nonpareil'.</title>
        <authorList>
            <person name="D'Amico-Willman K.M."/>
            <person name="Ouma W.Z."/>
            <person name="Meulia T."/>
            <person name="Sideli G.M."/>
            <person name="Gradziel T.M."/>
            <person name="Fresnedo-Ramirez J."/>
        </authorList>
    </citation>
    <scope>NUCLEOTIDE SEQUENCE [LARGE SCALE GENOMIC DNA]</scope>
    <source>
        <strain evidence="1">Clone GOH B32 T37-40</strain>
    </source>
</reference>
<dbReference type="InterPro" id="IPR016266">
    <property type="entry name" value="POLE2"/>
</dbReference>
<sequence length="367" mass="41293">MSRSTRKKVQKKCKIRGYTLELDAVDEILSFESEFNNDSALDDPVDILLDLLATQPIKDKETVHRIATRILGADAAINETTDGDGDDVIRASDLLIIDAFKVPKFRYDPIKKVFYKHTGSLPIHGDAFSKAALYKDFGRCEISPIQSLIGQTGRRWVMGLISQLEDGHFYLEDLSASDMAMPELIKARAEVQSNQKHEIIIFLDNIYKITAGFFVENTIVVAEGEMLLEGVFQVFNCGFPPLEDRDKSLQFLAGHDSFGSGTLTEQETLRLAKLEREAVNGNVVILSDIWLDNEEAMGKLERVLDAFENEDFVPCLFVLMGNFCSHPCNLGFHSSNLMSQVVVFCLSQVPMMQALQQFYRGLLYQNI</sequence>
<evidence type="ECO:0000313" key="2">
    <source>
        <dbReference type="Proteomes" id="UP001054821"/>
    </source>
</evidence>
<comment type="caution">
    <text evidence="1">The sequence shown here is derived from an EMBL/GenBank/DDBJ whole genome shotgun (WGS) entry which is preliminary data.</text>
</comment>
<organism evidence="1 2">
    <name type="scientific">Prunus dulcis</name>
    <name type="common">Almond</name>
    <name type="synonym">Amygdalus dulcis</name>
    <dbReference type="NCBI Taxonomy" id="3755"/>
    <lineage>
        <taxon>Eukaryota</taxon>
        <taxon>Viridiplantae</taxon>
        <taxon>Streptophyta</taxon>
        <taxon>Embryophyta</taxon>
        <taxon>Tracheophyta</taxon>
        <taxon>Spermatophyta</taxon>
        <taxon>Magnoliopsida</taxon>
        <taxon>eudicotyledons</taxon>
        <taxon>Gunneridae</taxon>
        <taxon>Pentapetalae</taxon>
        <taxon>rosids</taxon>
        <taxon>fabids</taxon>
        <taxon>Rosales</taxon>
        <taxon>Rosaceae</taxon>
        <taxon>Amygdaloideae</taxon>
        <taxon>Amygdaleae</taxon>
        <taxon>Prunus</taxon>
    </lineage>
</organism>
<accession>A0AAD4Z2P7</accession>
<dbReference type="GO" id="GO:0006261">
    <property type="term" value="P:DNA-templated DNA replication"/>
    <property type="evidence" value="ECO:0007669"/>
    <property type="project" value="InterPro"/>
</dbReference>
<protein>
    <recommendedName>
        <fullName evidence="3">DNA polymerase II subunit 2</fullName>
    </recommendedName>
</protein>
<dbReference type="Proteomes" id="UP001054821">
    <property type="component" value="Chromosome 5"/>
</dbReference>
<dbReference type="PANTHER" id="PTHR12708">
    <property type="entry name" value="DNA POLYMERASE EPSILON SUBUNIT B"/>
    <property type="match status" value="1"/>
</dbReference>
<gene>
    <name evidence="1" type="ORF">L3X38_030008</name>
</gene>
<dbReference type="PANTHER" id="PTHR12708:SF0">
    <property type="entry name" value="DNA POLYMERASE EPSILON SUBUNIT 2"/>
    <property type="match status" value="1"/>
</dbReference>
<dbReference type="EMBL" id="JAJFAZ020000005">
    <property type="protein sequence ID" value="KAI5330610.1"/>
    <property type="molecule type" value="Genomic_DNA"/>
</dbReference>
<dbReference type="AlphaFoldDB" id="A0AAD4Z2P7"/>
<evidence type="ECO:0000313" key="1">
    <source>
        <dbReference type="EMBL" id="KAI5330610.1"/>
    </source>
</evidence>
<dbReference type="GO" id="GO:0042276">
    <property type="term" value="P:error-prone translesion synthesis"/>
    <property type="evidence" value="ECO:0007669"/>
    <property type="project" value="TreeGrafter"/>
</dbReference>